<keyword evidence="3" id="KW-1185">Reference proteome</keyword>
<accession>A0A4D6MYK9</accession>
<gene>
    <name evidence="2" type="ORF">DEO72_LG8g2989</name>
</gene>
<sequence>MPFRAQLEECTCLTPIPSSTQGIRFELNSRNPAILPLKHHQRPCRTPQKIQQLGLTAAKSPSGGHVPLGATASRPPGGGHVPPGAKRLKTLKPSSHRPTGQSLPPGGRAPVVYCFRRYHLAGPSLPPGATCTRTLLFPCYRLAGAATSPSAAQATCIVLSSRQPDQITL</sequence>
<name>A0A4D6MYK9_VIGUN</name>
<dbReference type="Proteomes" id="UP000501690">
    <property type="component" value="Linkage Group LG8"/>
</dbReference>
<dbReference type="EMBL" id="CP039352">
    <property type="protein sequence ID" value="QCE04947.1"/>
    <property type="molecule type" value="Genomic_DNA"/>
</dbReference>
<organism evidence="2 3">
    <name type="scientific">Vigna unguiculata</name>
    <name type="common">Cowpea</name>
    <dbReference type="NCBI Taxonomy" id="3917"/>
    <lineage>
        <taxon>Eukaryota</taxon>
        <taxon>Viridiplantae</taxon>
        <taxon>Streptophyta</taxon>
        <taxon>Embryophyta</taxon>
        <taxon>Tracheophyta</taxon>
        <taxon>Spermatophyta</taxon>
        <taxon>Magnoliopsida</taxon>
        <taxon>eudicotyledons</taxon>
        <taxon>Gunneridae</taxon>
        <taxon>Pentapetalae</taxon>
        <taxon>rosids</taxon>
        <taxon>fabids</taxon>
        <taxon>Fabales</taxon>
        <taxon>Fabaceae</taxon>
        <taxon>Papilionoideae</taxon>
        <taxon>50 kb inversion clade</taxon>
        <taxon>NPAAA clade</taxon>
        <taxon>indigoferoid/millettioid clade</taxon>
        <taxon>Phaseoleae</taxon>
        <taxon>Vigna</taxon>
    </lineage>
</organism>
<feature type="region of interest" description="Disordered" evidence="1">
    <location>
        <begin position="58"/>
        <end position="105"/>
    </location>
</feature>
<proteinExistence type="predicted"/>
<evidence type="ECO:0000313" key="3">
    <source>
        <dbReference type="Proteomes" id="UP000501690"/>
    </source>
</evidence>
<evidence type="ECO:0000256" key="1">
    <source>
        <dbReference type="SAM" id="MobiDB-lite"/>
    </source>
</evidence>
<dbReference type="AlphaFoldDB" id="A0A4D6MYK9"/>
<protein>
    <submittedName>
        <fullName evidence="2">Uncharacterized protein</fullName>
    </submittedName>
</protein>
<reference evidence="2 3" key="1">
    <citation type="submission" date="2019-04" db="EMBL/GenBank/DDBJ databases">
        <title>An improved genome assembly and genetic linkage map for asparagus bean, Vigna unguiculata ssp. sesquipedialis.</title>
        <authorList>
            <person name="Xia Q."/>
            <person name="Zhang R."/>
            <person name="Dong Y."/>
        </authorList>
    </citation>
    <scope>NUCLEOTIDE SEQUENCE [LARGE SCALE GENOMIC DNA]</scope>
    <source>
        <tissue evidence="2">Leaf</tissue>
    </source>
</reference>
<evidence type="ECO:0000313" key="2">
    <source>
        <dbReference type="EMBL" id="QCE04947.1"/>
    </source>
</evidence>
<feature type="compositionally biased region" description="Polar residues" evidence="1">
    <location>
        <begin position="92"/>
        <end position="102"/>
    </location>
</feature>